<feature type="coiled-coil region" evidence="9">
    <location>
        <begin position="427"/>
        <end position="468"/>
    </location>
</feature>
<dbReference type="InterPro" id="IPR037278">
    <property type="entry name" value="ARFGAP/RecO"/>
</dbReference>
<dbReference type="Gene3D" id="1.25.40.20">
    <property type="entry name" value="Ankyrin repeat-containing domain"/>
    <property type="match status" value="1"/>
</dbReference>
<dbReference type="Pfam" id="PF01412">
    <property type="entry name" value="ArfGap"/>
    <property type="match status" value="1"/>
</dbReference>
<reference evidence="11" key="1">
    <citation type="submission" date="2015-12" db="EMBL/GenBank/DDBJ databases">
        <title>De novo transcriptome assembly of four potential Pierce s Disease insect vectors from Arizona vineyards.</title>
        <authorList>
            <person name="Tassone E.E."/>
        </authorList>
    </citation>
    <scope>NUCLEOTIDE SEQUENCE</scope>
</reference>
<keyword evidence="5" id="KW-0862">Zinc</keyword>
<dbReference type="GO" id="GO:0031267">
    <property type="term" value="F:small GTPase binding"/>
    <property type="evidence" value="ECO:0007669"/>
    <property type="project" value="TreeGrafter"/>
</dbReference>
<keyword evidence="4 8" id="KW-0863">Zinc-finger</keyword>
<dbReference type="GO" id="GO:0036465">
    <property type="term" value="P:synaptic vesicle recycling"/>
    <property type="evidence" value="ECO:0007669"/>
    <property type="project" value="TreeGrafter"/>
</dbReference>
<feature type="repeat" description="ANK" evidence="7">
    <location>
        <begin position="160"/>
        <end position="192"/>
    </location>
</feature>
<dbReference type="PROSITE" id="PS50115">
    <property type="entry name" value="ARFGAP"/>
    <property type="match status" value="1"/>
</dbReference>
<sequence>MSGKLGIRSSTEICADCGSLDPSWALVNRGLLVCDECCSVHRSLGRHISQVKSFKKAPWCPTLLGMVLSLSNGSVNSLWEHSLSDSKLLKKKPQPKDPVHPVKADFIRAKHQQLAFIIRSGDTEEELNQQLHSSVRTGILETSLRLLAQGADPNYYHQEKGNKPIHIAARAGQMAQVELLVVHGADPGALDKQGNTPSSLARINGHRDVAQRLTELLYEVPDRLTYFLCRRRPDHANGQHFLVPEIADCLEAPQLTKEARLKLKQLTNSLFEDLSMDVYDEVDRRETEAIWLSSTVSMEHCSVPFLPVNPDLSAMRNQGRQKLARFSPREFASLVIDILSDAKRRQSPLDRLSISKGTPKDVSDDEPLYDSVASDEDYITAEQIAALVAENASMKSNITSEGIGVPKLQTATKAEVGRVSVVGLSVEDELRSRLSASQLRISELSAEIHRLHTKIEQLSKENNVLRSTVRNNSLAVNIDTETEPVLDGRSLPQRPVSMYETRESLRSQIVGMNVMPQSEEVVRRTDQVTKRIQELWGSMQAPDNRNAFIPCAERIRVAVAELTAIFPQKPSDDTVRIALWQLNTSTVRLQAECAGLENSAEKVRLCAYNMAKATKQLLTRFQQ</sequence>
<dbReference type="InterPro" id="IPR036770">
    <property type="entry name" value="Ankyrin_rpt-contain_sf"/>
</dbReference>
<dbReference type="AlphaFoldDB" id="A0A1B6D9N2"/>
<dbReference type="PRINTS" id="PR00405">
    <property type="entry name" value="REVINTRACTNG"/>
</dbReference>
<evidence type="ECO:0000256" key="8">
    <source>
        <dbReference type="PROSITE-ProRule" id="PRU00288"/>
    </source>
</evidence>
<evidence type="ECO:0000256" key="3">
    <source>
        <dbReference type="ARBA" id="ARBA00022737"/>
    </source>
</evidence>
<dbReference type="PANTHER" id="PTHR46097:SF3">
    <property type="entry name" value="ARF GTPASE-ACTIVATING PROTEIN GIT"/>
    <property type="match status" value="1"/>
</dbReference>
<dbReference type="Gene3D" id="1.20.120.330">
    <property type="entry name" value="Nucleotidyltransferases domain 2"/>
    <property type="match status" value="1"/>
</dbReference>
<dbReference type="GO" id="GO:0008270">
    <property type="term" value="F:zinc ion binding"/>
    <property type="evidence" value="ECO:0007669"/>
    <property type="project" value="UniProtKB-KW"/>
</dbReference>
<dbReference type="PROSITE" id="PS50297">
    <property type="entry name" value="ANK_REP_REGION"/>
    <property type="match status" value="1"/>
</dbReference>
<accession>A0A1B6D9N2</accession>
<dbReference type="CDD" id="cd08833">
    <property type="entry name" value="ArfGap_GIT"/>
    <property type="match status" value="1"/>
</dbReference>
<dbReference type="InterPro" id="IPR001164">
    <property type="entry name" value="ArfGAP_dom"/>
</dbReference>
<keyword evidence="9" id="KW-0175">Coiled coil</keyword>
<name>A0A1B6D9N2_9HEMI</name>
<evidence type="ECO:0000256" key="5">
    <source>
        <dbReference type="ARBA" id="ARBA00022833"/>
    </source>
</evidence>
<gene>
    <name evidence="11" type="ORF">g.18201</name>
</gene>
<evidence type="ECO:0000259" key="10">
    <source>
        <dbReference type="PROSITE" id="PS50115"/>
    </source>
</evidence>
<evidence type="ECO:0000256" key="6">
    <source>
        <dbReference type="ARBA" id="ARBA00023043"/>
    </source>
</evidence>
<evidence type="ECO:0000256" key="1">
    <source>
        <dbReference type="ARBA" id="ARBA00022468"/>
    </source>
</evidence>
<evidence type="ECO:0000256" key="2">
    <source>
        <dbReference type="ARBA" id="ARBA00022723"/>
    </source>
</evidence>
<proteinExistence type="predicted"/>
<dbReference type="GO" id="GO:0005096">
    <property type="term" value="F:GTPase activator activity"/>
    <property type="evidence" value="ECO:0007669"/>
    <property type="project" value="UniProtKB-KW"/>
</dbReference>
<dbReference type="GO" id="GO:0098793">
    <property type="term" value="C:presynapse"/>
    <property type="evidence" value="ECO:0007669"/>
    <property type="project" value="GOC"/>
</dbReference>
<dbReference type="Pfam" id="PF12205">
    <property type="entry name" value="GIT1_C"/>
    <property type="match status" value="1"/>
</dbReference>
<keyword evidence="2" id="KW-0479">Metal-binding</keyword>
<evidence type="ECO:0000313" key="11">
    <source>
        <dbReference type="EMBL" id="JAS22305.1"/>
    </source>
</evidence>
<dbReference type="InterPro" id="IPR013724">
    <property type="entry name" value="GIT_SHD"/>
</dbReference>
<dbReference type="SMART" id="SM00555">
    <property type="entry name" value="GIT"/>
    <property type="match status" value="2"/>
</dbReference>
<dbReference type="GO" id="GO:0007420">
    <property type="term" value="P:brain development"/>
    <property type="evidence" value="ECO:0007669"/>
    <property type="project" value="InterPro"/>
</dbReference>
<dbReference type="Pfam" id="PF08518">
    <property type="entry name" value="GIT_SHD"/>
    <property type="match status" value="2"/>
</dbReference>
<dbReference type="InterPro" id="IPR038508">
    <property type="entry name" value="ArfGAP_dom_sf"/>
</dbReference>
<keyword evidence="3" id="KW-0677">Repeat</keyword>
<dbReference type="PROSITE" id="PS50088">
    <property type="entry name" value="ANK_REPEAT"/>
    <property type="match status" value="1"/>
</dbReference>
<keyword evidence="6 7" id="KW-0040">ANK repeat</keyword>
<dbReference type="SUPFAM" id="SSF57863">
    <property type="entry name" value="ArfGap/RecO-like zinc finger"/>
    <property type="match status" value="1"/>
</dbReference>
<feature type="domain" description="Arf-GAP" evidence="10">
    <location>
        <begin position="1"/>
        <end position="124"/>
    </location>
</feature>
<evidence type="ECO:0000256" key="7">
    <source>
        <dbReference type="PROSITE-ProRule" id="PRU00023"/>
    </source>
</evidence>
<dbReference type="Gene3D" id="1.10.220.150">
    <property type="entry name" value="Arf GTPase activating protein"/>
    <property type="match status" value="1"/>
</dbReference>
<evidence type="ECO:0000256" key="9">
    <source>
        <dbReference type="SAM" id="Coils"/>
    </source>
</evidence>
<dbReference type="SMART" id="SM00105">
    <property type="entry name" value="ArfGap"/>
    <property type="match status" value="1"/>
</dbReference>
<dbReference type="SUPFAM" id="SSF48403">
    <property type="entry name" value="Ankyrin repeat"/>
    <property type="match status" value="1"/>
</dbReference>
<dbReference type="InterPro" id="IPR022018">
    <property type="entry name" value="GIT1_C"/>
</dbReference>
<dbReference type="InterPro" id="IPR002110">
    <property type="entry name" value="Ankyrin_rpt"/>
</dbReference>
<dbReference type="EMBL" id="GEDC01014993">
    <property type="protein sequence ID" value="JAS22305.1"/>
    <property type="molecule type" value="Transcribed_RNA"/>
</dbReference>
<dbReference type="InterPro" id="IPR047161">
    <property type="entry name" value="GIT-like"/>
</dbReference>
<keyword evidence="1" id="KW-0343">GTPase activation</keyword>
<evidence type="ECO:0000256" key="4">
    <source>
        <dbReference type="ARBA" id="ARBA00022771"/>
    </source>
</evidence>
<dbReference type="GO" id="GO:0008277">
    <property type="term" value="P:regulation of G protein-coupled receptor signaling pathway"/>
    <property type="evidence" value="ECO:0007669"/>
    <property type="project" value="TreeGrafter"/>
</dbReference>
<protein>
    <recommendedName>
        <fullName evidence="10">Arf-GAP domain-containing protein</fullName>
    </recommendedName>
</protein>
<dbReference type="PANTHER" id="PTHR46097">
    <property type="entry name" value="G PROTEIN-COUPLED RECEPTOR KINASE INTERACTING ARFGAP"/>
    <property type="match status" value="1"/>
</dbReference>
<dbReference type="GO" id="GO:0032012">
    <property type="term" value="P:regulation of ARF protein signal transduction"/>
    <property type="evidence" value="ECO:0007669"/>
    <property type="project" value="InterPro"/>
</dbReference>
<organism evidence="11">
    <name type="scientific">Clastoptera arizonana</name>
    <name type="common">Arizona spittle bug</name>
    <dbReference type="NCBI Taxonomy" id="38151"/>
    <lineage>
        <taxon>Eukaryota</taxon>
        <taxon>Metazoa</taxon>
        <taxon>Ecdysozoa</taxon>
        <taxon>Arthropoda</taxon>
        <taxon>Hexapoda</taxon>
        <taxon>Insecta</taxon>
        <taxon>Pterygota</taxon>
        <taxon>Neoptera</taxon>
        <taxon>Paraneoptera</taxon>
        <taxon>Hemiptera</taxon>
        <taxon>Auchenorrhyncha</taxon>
        <taxon>Cercopoidea</taxon>
        <taxon>Clastopteridae</taxon>
        <taxon>Clastoptera</taxon>
    </lineage>
</organism>
<dbReference type="Pfam" id="PF12796">
    <property type="entry name" value="Ank_2"/>
    <property type="match status" value="1"/>
</dbReference>